<feature type="non-terminal residue" evidence="1">
    <location>
        <position position="1"/>
    </location>
</feature>
<name>A0A260ZIU1_CAERE</name>
<sequence length="70" mass="8383">MLRSFFDIPRCMALGAVITWKLINKMIKDMKKNFKWNNCRENKCPDYRLVGVPHDRQADIKNTVLRRTKD</sequence>
<gene>
    <name evidence="1" type="ORF">FL82_24129</name>
</gene>
<comment type="caution">
    <text evidence="1">The sequence shown here is derived from an EMBL/GenBank/DDBJ whole genome shotgun (WGS) entry which is preliminary data.</text>
</comment>
<dbReference type="EMBL" id="NMWX01000113">
    <property type="protein sequence ID" value="OZF85512.1"/>
    <property type="molecule type" value="Genomic_DNA"/>
</dbReference>
<evidence type="ECO:0000313" key="1">
    <source>
        <dbReference type="EMBL" id="OZF85512.1"/>
    </source>
</evidence>
<protein>
    <submittedName>
        <fullName evidence="1">Uncharacterized protein</fullName>
    </submittedName>
</protein>
<reference evidence="1" key="1">
    <citation type="submission" date="2017-08" db="EMBL/GenBank/DDBJ databases">
        <authorList>
            <person name="de Groot N.N."/>
        </authorList>
    </citation>
    <scope>NUCLEOTIDE SEQUENCE [LARGE SCALE GENOMIC DNA]</scope>
    <source>
        <strain evidence="1">PX439</strain>
    </source>
</reference>
<proteinExistence type="predicted"/>
<organism evidence="1 2">
    <name type="scientific">Caenorhabditis remanei</name>
    <name type="common">Caenorhabditis vulgaris</name>
    <dbReference type="NCBI Taxonomy" id="31234"/>
    <lineage>
        <taxon>Eukaryota</taxon>
        <taxon>Metazoa</taxon>
        <taxon>Ecdysozoa</taxon>
        <taxon>Nematoda</taxon>
        <taxon>Chromadorea</taxon>
        <taxon>Rhabditida</taxon>
        <taxon>Rhabditina</taxon>
        <taxon>Rhabditomorpha</taxon>
        <taxon>Rhabditoidea</taxon>
        <taxon>Rhabditidae</taxon>
        <taxon>Peloderinae</taxon>
        <taxon>Caenorhabditis</taxon>
    </lineage>
</organism>
<evidence type="ECO:0000313" key="2">
    <source>
        <dbReference type="Proteomes" id="UP000216624"/>
    </source>
</evidence>
<accession>A0A260ZIU1</accession>
<dbReference type="HOGENOM" id="CLU_2760234_0_0_1"/>
<dbReference type="Proteomes" id="UP000216624">
    <property type="component" value="Unassembled WGS sequence"/>
</dbReference>
<keyword evidence="2" id="KW-1185">Reference proteome</keyword>